<proteinExistence type="predicted"/>
<dbReference type="Gene3D" id="3.80.10.10">
    <property type="entry name" value="Ribonuclease Inhibitor"/>
    <property type="match status" value="1"/>
</dbReference>
<dbReference type="Proteomes" id="UP001206925">
    <property type="component" value="Unassembled WGS sequence"/>
</dbReference>
<reference evidence="1" key="1">
    <citation type="submission" date="2022-06" db="EMBL/GenBank/DDBJ databases">
        <title>Uncovering the hologenomic basis of an extraordinary plant invasion.</title>
        <authorList>
            <person name="Bieker V.C."/>
            <person name="Martin M.D."/>
            <person name="Gilbert T."/>
            <person name="Hodgins K."/>
            <person name="Battlay P."/>
            <person name="Petersen B."/>
            <person name="Wilson J."/>
        </authorList>
    </citation>
    <scope>NUCLEOTIDE SEQUENCE</scope>
    <source>
        <strain evidence="1">AA19_3_7</strain>
        <tissue evidence="1">Leaf</tissue>
    </source>
</reference>
<name>A0AAD5G6U7_AMBAR</name>
<dbReference type="EMBL" id="JAMZMK010010727">
    <property type="protein sequence ID" value="KAI7730572.1"/>
    <property type="molecule type" value="Genomic_DNA"/>
</dbReference>
<dbReference type="InterPro" id="IPR032675">
    <property type="entry name" value="LRR_dom_sf"/>
</dbReference>
<dbReference type="SUPFAM" id="SSF52058">
    <property type="entry name" value="L domain-like"/>
    <property type="match status" value="1"/>
</dbReference>
<feature type="non-terminal residue" evidence="1">
    <location>
        <position position="83"/>
    </location>
</feature>
<comment type="caution">
    <text evidence="1">The sequence shown here is derived from an EMBL/GenBank/DDBJ whole genome shotgun (WGS) entry which is preliminary data.</text>
</comment>
<dbReference type="InterPro" id="IPR001611">
    <property type="entry name" value="Leu-rich_rpt"/>
</dbReference>
<protein>
    <submittedName>
        <fullName evidence="1">Uncharacterized protein</fullName>
    </submittedName>
</protein>
<keyword evidence="2" id="KW-1185">Reference proteome</keyword>
<dbReference type="AlphaFoldDB" id="A0AAD5G6U7"/>
<organism evidence="1 2">
    <name type="scientific">Ambrosia artemisiifolia</name>
    <name type="common">Common ragweed</name>
    <dbReference type="NCBI Taxonomy" id="4212"/>
    <lineage>
        <taxon>Eukaryota</taxon>
        <taxon>Viridiplantae</taxon>
        <taxon>Streptophyta</taxon>
        <taxon>Embryophyta</taxon>
        <taxon>Tracheophyta</taxon>
        <taxon>Spermatophyta</taxon>
        <taxon>Magnoliopsida</taxon>
        <taxon>eudicotyledons</taxon>
        <taxon>Gunneridae</taxon>
        <taxon>Pentapetalae</taxon>
        <taxon>asterids</taxon>
        <taxon>campanulids</taxon>
        <taxon>Asterales</taxon>
        <taxon>Asteraceae</taxon>
        <taxon>Asteroideae</taxon>
        <taxon>Heliantheae alliance</taxon>
        <taxon>Heliantheae</taxon>
        <taxon>Ambrosia</taxon>
    </lineage>
</organism>
<gene>
    <name evidence="1" type="ORF">M8C21_005785</name>
</gene>
<accession>A0AAD5G6U7</accession>
<evidence type="ECO:0000313" key="1">
    <source>
        <dbReference type="EMBL" id="KAI7730572.1"/>
    </source>
</evidence>
<sequence length="83" mass="9198">DLSFNNLSGKIPSSFSLLGNQNPVHIYLTNNDLTGPMPRWVRSSTKNVDLCYNHFTWDASAPDNCEQGTVNVVESYSSSTSEQ</sequence>
<dbReference type="Pfam" id="PF00560">
    <property type="entry name" value="LRR_1"/>
    <property type="match status" value="1"/>
</dbReference>
<evidence type="ECO:0000313" key="2">
    <source>
        <dbReference type="Proteomes" id="UP001206925"/>
    </source>
</evidence>